<dbReference type="PROSITE" id="PS51257">
    <property type="entry name" value="PROKAR_LIPOPROTEIN"/>
    <property type="match status" value="1"/>
</dbReference>
<name>A0A420WUJ6_9GAMM</name>
<dbReference type="Proteomes" id="UP000281975">
    <property type="component" value="Unassembled WGS sequence"/>
</dbReference>
<dbReference type="EMBL" id="RBIN01000007">
    <property type="protein sequence ID" value="RKQ97115.1"/>
    <property type="molecule type" value="Genomic_DNA"/>
</dbReference>
<dbReference type="RefSeq" id="WP_121173451.1">
    <property type="nucleotide sequence ID" value="NZ_RBIN01000007.1"/>
</dbReference>
<sequence length="104" mass="11788">MKTAIAAAVIGLAACAPAQAQEESKKDKICKKMYETAAQVMEARQAGVPLPNTISVFEEKMYREMVRIAYREPKFSTQEYKQRSIDRYANQWASSCYKNLEVGK</sequence>
<comment type="caution">
    <text evidence="2">The sequence shown here is derived from an EMBL/GenBank/DDBJ whole genome shotgun (WGS) entry which is preliminary data.</text>
</comment>
<protein>
    <submittedName>
        <fullName evidence="2">Uncharacterized protein</fullName>
    </submittedName>
</protein>
<evidence type="ECO:0000313" key="2">
    <source>
        <dbReference type="EMBL" id="RKQ97115.1"/>
    </source>
</evidence>
<evidence type="ECO:0000313" key="3">
    <source>
        <dbReference type="Proteomes" id="UP000281975"/>
    </source>
</evidence>
<reference evidence="2 3" key="1">
    <citation type="submission" date="2018-10" db="EMBL/GenBank/DDBJ databases">
        <title>Genomic Encyclopedia of Type Strains, Phase IV (KMG-IV): sequencing the most valuable type-strain genomes for metagenomic binning, comparative biology and taxonomic classification.</title>
        <authorList>
            <person name="Goeker M."/>
        </authorList>
    </citation>
    <scope>NUCLEOTIDE SEQUENCE [LARGE SCALE GENOMIC DNA]</scope>
    <source>
        <strain evidence="2 3">DSM 23229</strain>
    </source>
</reference>
<organism evidence="2 3">
    <name type="scientific">Kushneria sinocarnis</name>
    <dbReference type="NCBI Taxonomy" id="595502"/>
    <lineage>
        <taxon>Bacteria</taxon>
        <taxon>Pseudomonadati</taxon>
        <taxon>Pseudomonadota</taxon>
        <taxon>Gammaproteobacteria</taxon>
        <taxon>Oceanospirillales</taxon>
        <taxon>Halomonadaceae</taxon>
        <taxon>Kushneria</taxon>
    </lineage>
</organism>
<dbReference type="AlphaFoldDB" id="A0A420WUJ6"/>
<keyword evidence="3" id="KW-1185">Reference proteome</keyword>
<accession>A0A420WUJ6</accession>
<gene>
    <name evidence="2" type="ORF">C7446_2534</name>
</gene>
<feature type="chain" id="PRO_5019384838" evidence="1">
    <location>
        <begin position="21"/>
        <end position="104"/>
    </location>
</feature>
<keyword evidence="1" id="KW-0732">Signal</keyword>
<evidence type="ECO:0000256" key="1">
    <source>
        <dbReference type="SAM" id="SignalP"/>
    </source>
</evidence>
<feature type="signal peptide" evidence="1">
    <location>
        <begin position="1"/>
        <end position="20"/>
    </location>
</feature>
<proteinExistence type="predicted"/>